<evidence type="ECO:0000313" key="1">
    <source>
        <dbReference type="EMBL" id="KAH3683215.1"/>
    </source>
</evidence>
<reference evidence="1" key="1">
    <citation type="journal article" date="2021" name="Open Biol.">
        <title>Shared evolutionary footprints suggest mitochondrial oxidative damage underlies multiple complex I losses in fungi.</title>
        <authorList>
            <person name="Schikora-Tamarit M.A."/>
            <person name="Marcet-Houben M."/>
            <person name="Nosek J."/>
            <person name="Gabaldon T."/>
        </authorList>
    </citation>
    <scope>NUCLEOTIDE SEQUENCE</scope>
    <source>
        <strain evidence="1">CBS2887</strain>
    </source>
</reference>
<sequence>MLESIKIETLAAFSLFKLATENSLAVVWKNSWKISSLANLGSLALALEAIRPEGVEVEVKAKTTIGTGVAVLAVFGLKTRVFNGVAFSALTAAMERAAKEASRAIVNVIFGMREQVKD</sequence>
<dbReference type="AlphaFoldDB" id="A0A9P8Q572"/>
<evidence type="ECO:0000313" key="2">
    <source>
        <dbReference type="Proteomes" id="UP000774326"/>
    </source>
</evidence>
<name>A0A9P8Q572_WICPI</name>
<dbReference type="EMBL" id="JAEUBG010003209">
    <property type="protein sequence ID" value="KAH3683215.1"/>
    <property type="molecule type" value="Genomic_DNA"/>
</dbReference>
<dbReference type="Proteomes" id="UP000774326">
    <property type="component" value="Unassembled WGS sequence"/>
</dbReference>
<organism evidence="1 2">
    <name type="scientific">Wickerhamomyces pijperi</name>
    <name type="common">Yeast</name>
    <name type="synonym">Pichia pijperi</name>
    <dbReference type="NCBI Taxonomy" id="599730"/>
    <lineage>
        <taxon>Eukaryota</taxon>
        <taxon>Fungi</taxon>
        <taxon>Dikarya</taxon>
        <taxon>Ascomycota</taxon>
        <taxon>Saccharomycotina</taxon>
        <taxon>Saccharomycetes</taxon>
        <taxon>Phaffomycetales</taxon>
        <taxon>Wickerhamomycetaceae</taxon>
        <taxon>Wickerhamomyces</taxon>
    </lineage>
</organism>
<reference evidence="1" key="2">
    <citation type="submission" date="2021-01" db="EMBL/GenBank/DDBJ databases">
        <authorList>
            <person name="Schikora-Tamarit M.A."/>
        </authorList>
    </citation>
    <scope>NUCLEOTIDE SEQUENCE</scope>
    <source>
        <strain evidence="1">CBS2887</strain>
    </source>
</reference>
<comment type="caution">
    <text evidence="1">The sequence shown here is derived from an EMBL/GenBank/DDBJ whole genome shotgun (WGS) entry which is preliminary data.</text>
</comment>
<gene>
    <name evidence="1" type="ORF">WICPIJ_005828</name>
</gene>
<proteinExistence type="predicted"/>
<protein>
    <submittedName>
        <fullName evidence="1">Uncharacterized protein</fullName>
    </submittedName>
</protein>
<keyword evidence="2" id="KW-1185">Reference proteome</keyword>
<accession>A0A9P8Q572</accession>